<protein>
    <submittedName>
        <fullName evidence="1">Uncharacterized protein</fullName>
    </submittedName>
</protein>
<proteinExistence type="predicted"/>
<name>A0AA89AII2_9ASTE</name>
<keyword evidence="2" id="KW-1185">Reference proteome</keyword>
<sequence length="61" mass="6597">MAEAATQITSILLTSYEYAKRGACLALVGRREDRLQTVASKTRQIGSPDVIVIPAARHLQG</sequence>
<evidence type="ECO:0000313" key="2">
    <source>
        <dbReference type="Proteomes" id="UP001188597"/>
    </source>
</evidence>
<reference evidence="1" key="1">
    <citation type="submission" date="2022-12" db="EMBL/GenBank/DDBJ databases">
        <title>Draft genome assemblies for two species of Escallonia (Escalloniales).</title>
        <authorList>
            <person name="Chanderbali A."/>
            <person name="Dervinis C."/>
            <person name="Anghel I."/>
            <person name="Soltis D."/>
            <person name="Soltis P."/>
            <person name="Zapata F."/>
        </authorList>
    </citation>
    <scope>NUCLEOTIDE SEQUENCE</scope>
    <source>
        <strain evidence="1">UCBG64.0493</strain>
        <tissue evidence="1">Leaf</tissue>
    </source>
</reference>
<dbReference type="Proteomes" id="UP001188597">
    <property type="component" value="Unassembled WGS sequence"/>
</dbReference>
<dbReference type="AlphaFoldDB" id="A0AA89AII2"/>
<organism evidence="1 2">
    <name type="scientific">Escallonia herrerae</name>
    <dbReference type="NCBI Taxonomy" id="1293975"/>
    <lineage>
        <taxon>Eukaryota</taxon>
        <taxon>Viridiplantae</taxon>
        <taxon>Streptophyta</taxon>
        <taxon>Embryophyta</taxon>
        <taxon>Tracheophyta</taxon>
        <taxon>Spermatophyta</taxon>
        <taxon>Magnoliopsida</taxon>
        <taxon>eudicotyledons</taxon>
        <taxon>Gunneridae</taxon>
        <taxon>Pentapetalae</taxon>
        <taxon>asterids</taxon>
        <taxon>campanulids</taxon>
        <taxon>Escalloniales</taxon>
        <taxon>Escalloniaceae</taxon>
        <taxon>Escallonia</taxon>
    </lineage>
</organism>
<evidence type="ECO:0000313" key="1">
    <source>
        <dbReference type="EMBL" id="KAK3003405.1"/>
    </source>
</evidence>
<dbReference type="EMBL" id="JAVXUP010002425">
    <property type="protein sequence ID" value="KAK3003405.1"/>
    <property type="molecule type" value="Genomic_DNA"/>
</dbReference>
<accession>A0AA89AII2</accession>
<comment type="caution">
    <text evidence="1">The sequence shown here is derived from an EMBL/GenBank/DDBJ whole genome shotgun (WGS) entry which is preliminary data.</text>
</comment>
<gene>
    <name evidence="1" type="ORF">RJ639_020021</name>
</gene>